<dbReference type="Proteomes" id="UP000885832">
    <property type="component" value="Unassembled WGS sequence"/>
</dbReference>
<dbReference type="AlphaFoldDB" id="A0A832N5M6"/>
<gene>
    <name evidence="1" type="ORF">ENJ65_05795</name>
</gene>
<reference evidence="1" key="1">
    <citation type="journal article" date="2020" name="mSystems">
        <title>Genome- and Community-Level Interaction Insights into Carbon Utilization and Element Cycling Functions of Hydrothermarchaeota in Hydrothermal Sediment.</title>
        <authorList>
            <person name="Zhou Z."/>
            <person name="Liu Y."/>
            <person name="Xu W."/>
            <person name="Pan J."/>
            <person name="Luo Z.H."/>
            <person name="Li M."/>
        </authorList>
    </citation>
    <scope>NUCLEOTIDE SEQUENCE [LARGE SCALE GENOMIC DNA]</scope>
    <source>
        <strain evidence="1">HyVt-505</strain>
    </source>
</reference>
<comment type="caution">
    <text evidence="1">The sequence shown here is derived from an EMBL/GenBank/DDBJ whole genome shotgun (WGS) entry which is preliminary data.</text>
</comment>
<protein>
    <submittedName>
        <fullName evidence="1">Uncharacterized protein</fullName>
    </submittedName>
</protein>
<evidence type="ECO:0000313" key="1">
    <source>
        <dbReference type="EMBL" id="HHJ81127.1"/>
    </source>
</evidence>
<proteinExistence type="predicted"/>
<accession>A0A832N5M6</accession>
<organism evidence="1">
    <name type="scientific">Candidatus Tenderia electrophaga</name>
    <dbReference type="NCBI Taxonomy" id="1748243"/>
    <lineage>
        <taxon>Bacteria</taxon>
        <taxon>Pseudomonadati</taxon>
        <taxon>Pseudomonadota</taxon>
        <taxon>Gammaproteobacteria</taxon>
        <taxon>Candidatus Tenderiales</taxon>
        <taxon>Candidatus Tenderiaceae</taxon>
        <taxon>Candidatus Tenderia</taxon>
    </lineage>
</organism>
<sequence length="93" mass="10061">MEFDPVIADDFTSFKPGVVATHVKLEQLLTNIGGGGTEGTLFKNQAMKAAGYKYDPIIGYAKHPDAAAEAFNKIRTVMTQTQDKDALLEKLAS</sequence>
<name>A0A832N5M6_9GAMM</name>
<dbReference type="EMBL" id="DRNF01000367">
    <property type="protein sequence ID" value="HHJ81127.1"/>
    <property type="molecule type" value="Genomic_DNA"/>
</dbReference>